<keyword evidence="1" id="KW-0812">Transmembrane</keyword>
<sequence length="336" mass="38230">MNNGRQHGIHHYLGYLLVGSFLLLGMVSCDFFKKKASPQELFKQAEQSRKDENFVEAAQLYDELINRHEKSELAPAALYYSGICKYTLSLRAPGKREFDQRKGDLSDSKKDTYSQWIKYLSGREDQFLYLDAIDKFVYKGLEFKTLLDRYPASNLADDAAFQLIHTHLTAKAQTNTLTIEAALQLYAEYFTDYPQSPYRQKGIEHLMQLVSQYSQTMLNHEEIVTAYQHLAQTAEGLPDLEKLAYLLGTQFLKVKDLKNAAAILNAPSLIGIGVVETASTRLNIRSGQGTEYRVVGKAERGEQILLLSKSGQWYNIRLQDGTIGYAHADFVREYQP</sequence>
<proteinExistence type="predicted"/>
<dbReference type="HOGENOM" id="CLU_825537_0_0_0"/>
<evidence type="ECO:0000259" key="2">
    <source>
        <dbReference type="PROSITE" id="PS51781"/>
    </source>
</evidence>
<dbReference type="Gene3D" id="2.30.30.40">
    <property type="entry name" value="SH3 Domains"/>
    <property type="match status" value="1"/>
</dbReference>
<keyword evidence="4" id="KW-1185">Reference proteome</keyword>
<keyword evidence="1" id="KW-1133">Transmembrane helix</keyword>
<dbReference type="SMART" id="SM00287">
    <property type="entry name" value="SH3b"/>
    <property type="match status" value="1"/>
</dbReference>
<gene>
    <name evidence="3" type="ORF">U27_06247</name>
</gene>
<evidence type="ECO:0000256" key="1">
    <source>
        <dbReference type="SAM" id="Phobius"/>
    </source>
</evidence>
<dbReference type="Pfam" id="PF08239">
    <property type="entry name" value="SH3_3"/>
    <property type="match status" value="1"/>
</dbReference>
<keyword evidence="1" id="KW-0472">Membrane</keyword>
<dbReference type="PROSITE" id="PS51257">
    <property type="entry name" value="PROKAR_LIPOPROTEIN"/>
    <property type="match status" value="1"/>
</dbReference>
<dbReference type="EMBL" id="DF820469">
    <property type="protein sequence ID" value="GAK59270.1"/>
    <property type="molecule type" value="Genomic_DNA"/>
</dbReference>
<dbReference type="Gene3D" id="1.25.40.10">
    <property type="entry name" value="Tetratricopeptide repeat domain"/>
    <property type="match status" value="1"/>
</dbReference>
<evidence type="ECO:0000313" key="4">
    <source>
        <dbReference type="Proteomes" id="UP000030661"/>
    </source>
</evidence>
<dbReference type="eggNOG" id="COG4991">
    <property type="taxonomic scope" value="Bacteria"/>
</dbReference>
<dbReference type="STRING" id="1499967.U27_06247"/>
<feature type="transmembrane region" description="Helical" evidence="1">
    <location>
        <begin position="12"/>
        <end position="32"/>
    </location>
</feature>
<dbReference type="PROSITE" id="PS51781">
    <property type="entry name" value="SH3B"/>
    <property type="match status" value="1"/>
</dbReference>
<dbReference type="InterPro" id="IPR003646">
    <property type="entry name" value="SH3-like_bac-type"/>
</dbReference>
<name>A0A081C3W5_VECG1</name>
<evidence type="ECO:0000313" key="3">
    <source>
        <dbReference type="EMBL" id="GAK59270.1"/>
    </source>
</evidence>
<dbReference type="Proteomes" id="UP000030661">
    <property type="component" value="Unassembled WGS sequence"/>
</dbReference>
<feature type="domain" description="SH3b" evidence="2">
    <location>
        <begin position="270"/>
        <end position="335"/>
    </location>
</feature>
<dbReference type="InterPro" id="IPR011990">
    <property type="entry name" value="TPR-like_helical_dom_sf"/>
</dbReference>
<reference evidence="3" key="1">
    <citation type="journal article" date="2015" name="PeerJ">
        <title>First genomic representation of candidate bacterial phylum KSB3 points to enhanced environmental sensing as a trigger of wastewater bulking.</title>
        <authorList>
            <person name="Sekiguchi Y."/>
            <person name="Ohashi A."/>
            <person name="Parks D.H."/>
            <person name="Yamauchi T."/>
            <person name="Tyson G.W."/>
            <person name="Hugenholtz P."/>
        </authorList>
    </citation>
    <scope>NUCLEOTIDE SEQUENCE [LARGE SCALE GENOMIC DNA]</scope>
</reference>
<accession>A0A081C3W5</accession>
<organism evidence="3">
    <name type="scientific">Vecturithrix granuli</name>
    <dbReference type="NCBI Taxonomy" id="1499967"/>
    <lineage>
        <taxon>Bacteria</taxon>
        <taxon>Candidatus Moduliflexota</taxon>
        <taxon>Candidatus Vecturitrichia</taxon>
        <taxon>Candidatus Vecturitrichales</taxon>
        <taxon>Candidatus Vecturitrichaceae</taxon>
        <taxon>Candidatus Vecturithrix</taxon>
    </lineage>
</organism>
<dbReference type="AlphaFoldDB" id="A0A081C3W5"/>
<protein>
    <recommendedName>
        <fullName evidence="2">SH3b domain-containing protein</fullName>
    </recommendedName>
</protein>